<evidence type="ECO:0000256" key="7">
    <source>
        <dbReference type="SAM" id="MobiDB-lite"/>
    </source>
</evidence>
<keyword evidence="6" id="KW-0175">Coiled coil</keyword>
<keyword evidence="5" id="KW-0539">Nucleus</keyword>
<feature type="region of interest" description="Disordered" evidence="7">
    <location>
        <begin position="966"/>
        <end position="1244"/>
    </location>
</feature>
<dbReference type="EMBL" id="JH930471">
    <property type="protein sequence ID" value="EKM57107.1"/>
    <property type="molecule type" value="Genomic_DNA"/>
</dbReference>
<feature type="compositionally biased region" description="Basic and acidic residues" evidence="7">
    <location>
        <begin position="147"/>
        <end position="161"/>
    </location>
</feature>
<feature type="compositionally biased region" description="Polar residues" evidence="7">
    <location>
        <begin position="722"/>
        <end position="731"/>
    </location>
</feature>
<proteinExistence type="predicted"/>
<feature type="compositionally biased region" description="Low complexity" evidence="7">
    <location>
        <begin position="1"/>
        <end position="12"/>
    </location>
</feature>
<feature type="compositionally biased region" description="Acidic residues" evidence="7">
    <location>
        <begin position="213"/>
        <end position="238"/>
    </location>
</feature>
<keyword evidence="9" id="KW-1185">Reference proteome</keyword>
<dbReference type="InParanoid" id="K5X2S1"/>
<feature type="compositionally biased region" description="Pro residues" evidence="7">
    <location>
        <begin position="13"/>
        <end position="24"/>
    </location>
</feature>
<dbReference type="InterPro" id="IPR013907">
    <property type="entry name" value="Sds3"/>
</dbReference>
<evidence type="ECO:0000256" key="1">
    <source>
        <dbReference type="ARBA" id="ARBA00004123"/>
    </source>
</evidence>
<dbReference type="HOGENOM" id="CLU_007255_0_0_1"/>
<sequence>MPSSTVSLEPLSSPSPSPSPPPPETRTSTSNNSGAGAGLDSDSELSELTEDEQENVNTDRTEQLHPTKRRKRGGIVPAPMWDWAYKNKKEWKNTMVEEEEEEEQSGPAKALEEEEEDDRASRSRSTTTPLPERRRKRSNGGGLAVVRSDDEQDRDRDKEDDAASADEASAPPALDDTGNDLDYNSEDDESHFVPRADAARSREPIGGAASAEATDDEPMEEDDDPAAGDNAVDDDPTNEDGCAASDSEAAQKSATSTAPSSGAPLPTSTSLVAVDRDVDPGATLMDVDKTAPVPEKVSPIVAAAAASSIMAGAEVVDPPSPSPSTSTASGSGHNRSRSPSRSPSPDNVSDNETSIKRGAPKTRGKLRSGRATRNRSRRKAKGEPDLDLETDPIPAEADIEEADVDEGDLDSPEIDMELELQPAHRAEALDYLATIEFKYAMLREKVYVEKMEALAWEEALVHQGKGIHPEMLHLHAELDQRKDTRLELARKRRTHEAANVTKRRKLEETGVWSWWQFRRDELQTEMIAETHRKRRQLDRERRALERPQPIRCIPSPPREIAAPPTLRDLVKASPFDSSESRRHAGSASLLAYPQLSTLAPGEIAGDIEFLLNHRRNAGLVMNHPVFPHPVPGPPAFDHYNVGPGVLDGPGAPNRYPPHMPFQQPPMLPPAMPPQMVQAYPGVAPPPRLQHHHSAPSGSIPIAHPQMLIEQEFASAHRPVSGSAHQSTQMQQYPAGGPLSRNRRSLSPVPLHPVGNGSTVMGAGPSSISTKGSGRSAIPGPGPSGLGLSEAKRIDVAGYAMDQDMILMDRERERQRMMELEKQKERDYRDRRERERAMEIEQERREHRQREQEREQLDLERAMERSNHVPHAVQRHASHQHLIHPSQGGHMHSAHHHHHHHHHVVHHHSGSSNGLGSSTSGQHQGSLPPLPGPASNGVASAANSPHMSIRDPEAQRQHAGMPVEVIDLHPSVQSTVSSRSLSRKGNDEQLAPQADAVRERTRPPLPHERSAPPFVTPPTQSSGGNYPPSPQASQGFSTAPASVAPSRRGSWSTSDGTAVPRPSSSASAHLPPLPVSQRLPVSSLPNRIPPAQLSPTAQPHRSPLLLSPPRNGIIRLPLSPPQSSSVRSPTRNSQPLPGPSLPGPASSGTVTKPVSPKNTRRTPPLPPPLTTRPKSPLTRERSMSSTVPPSIPLGQKHLRMSPVSIFPAPVSQPTPLPSSRLPNVGTDSDANLVSAPPKVNAVPVD</sequence>
<evidence type="ECO:0000256" key="6">
    <source>
        <dbReference type="SAM" id="Coils"/>
    </source>
</evidence>
<name>K5X2S1_PHACS</name>
<dbReference type="OrthoDB" id="20886at2759"/>
<dbReference type="PANTHER" id="PTHR48125:SF10">
    <property type="entry name" value="OS12G0136300 PROTEIN"/>
    <property type="match status" value="1"/>
</dbReference>
<protein>
    <submittedName>
        <fullName evidence="8">Uncharacterized protein</fullName>
    </submittedName>
</protein>
<accession>K5X2S1</accession>
<feature type="compositionally biased region" description="Polar residues" evidence="7">
    <location>
        <begin position="1120"/>
        <end position="1133"/>
    </location>
</feature>
<feature type="compositionally biased region" description="Basic and acidic residues" evidence="7">
    <location>
        <begin position="190"/>
        <end position="203"/>
    </location>
</feature>
<keyword evidence="2" id="KW-0678">Repressor</keyword>
<dbReference type="GO" id="GO:0005654">
    <property type="term" value="C:nucleoplasm"/>
    <property type="evidence" value="ECO:0007669"/>
    <property type="project" value="UniProtKB-ARBA"/>
</dbReference>
<dbReference type="SMART" id="SM01401">
    <property type="entry name" value="Sds3"/>
    <property type="match status" value="1"/>
</dbReference>
<feature type="compositionally biased region" description="Low complexity" evidence="7">
    <location>
        <begin position="1100"/>
        <end position="1109"/>
    </location>
</feature>
<feature type="compositionally biased region" description="Basic residues" evidence="7">
    <location>
        <begin position="891"/>
        <end position="908"/>
    </location>
</feature>
<feature type="region of interest" description="Disordered" evidence="7">
    <location>
        <begin position="1"/>
        <end position="274"/>
    </location>
</feature>
<feature type="compositionally biased region" description="Basic and acidic residues" evidence="7">
    <location>
        <begin position="995"/>
        <end position="1009"/>
    </location>
</feature>
<feature type="compositionally biased region" description="Polar residues" evidence="7">
    <location>
        <begin position="1030"/>
        <end position="1039"/>
    </location>
</feature>
<dbReference type="GeneID" id="18910161"/>
<dbReference type="Pfam" id="PF08598">
    <property type="entry name" value="Sds3"/>
    <property type="match status" value="1"/>
</dbReference>
<evidence type="ECO:0000256" key="4">
    <source>
        <dbReference type="ARBA" id="ARBA00023163"/>
    </source>
</evidence>
<evidence type="ECO:0000313" key="8">
    <source>
        <dbReference type="EMBL" id="EKM57107.1"/>
    </source>
</evidence>
<evidence type="ECO:0000256" key="2">
    <source>
        <dbReference type="ARBA" id="ARBA00022491"/>
    </source>
</evidence>
<dbReference type="AlphaFoldDB" id="K5X2S1"/>
<dbReference type="PANTHER" id="PTHR48125">
    <property type="entry name" value="LP07818P1"/>
    <property type="match status" value="1"/>
</dbReference>
<feature type="compositionally biased region" description="Low complexity" evidence="7">
    <location>
        <begin position="909"/>
        <end position="920"/>
    </location>
</feature>
<organism evidence="8 9">
    <name type="scientific">Phanerochaete carnosa (strain HHB-10118-sp)</name>
    <name type="common">White-rot fungus</name>
    <name type="synonym">Peniophora carnosa</name>
    <dbReference type="NCBI Taxonomy" id="650164"/>
    <lineage>
        <taxon>Eukaryota</taxon>
        <taxon>Fungi</taxon>
        <taxon>Dikarya</taxon>
        <taxon>Basidiomycota</taxon>
        <taxon>Agaricomycotina</taxon>
        <taxon>Agaricomycetes</taxon>
        <taxon>Polyporales</taxon>
        <taxon>Phanerochaetaceae</taxon>
        <taxon>Phanerochaete</taxon>
    </lineage>
</organism>
<comment type="subcellular location">
    <subcellularLocation>
        <location evidence="1">Nucleus</location>
    </subcellularLocation>
</comment>
<feature type="region of interest" description="Disordered" evidence="7">
    <location>
        <begin position="314"/>
        <end position="404"/>
    </location>
</feature>
<feature type="coiled-coil region" evidence="6">
    <location>
        <begin position="809"/>
        <end position="859"/>
    </location>
</feature>
<feature type="compositionally biased region" description="Basic residues" evidence="7">
    <location>
        <begin position="358"/>
        <end position="380"/>
    </location>
</feature>
<feature type="compositionally biased region" description="Polar residues" evidence="7">
    <location>
        <begin position="936"/>
        <end position="945"/>
    </location>
</feature>
<keyword evidence="4" id="KW-0804">Transcription</keyword>
<dbReference type="Proteomes" id="UP000008370">
    <property type="component" value="Unassembled WGS sequence"/>
</dbReference>
<reference evidence="8 9" key="1">
    <citation type="journal article" date="2012" name="BMC Genomics">
        <title>Comparative genomics of the white-rot fungi, Phanerochaete carnosa and P. chrysosporium, to elucidate the genetic basis of the distinct wood types they colonize.</title>
        <authorList>
            <person name="Suzuki H."/>
            <person name="MacDonald J."/>
            <person name="Syed K."/>
            <person name="Salamov A."/>
            <person name="Hori C."/>
            <person name="Aerts A."/>
            <person name="Henrissat B."/>
            <person name="Wiebenga A."/>
            <person name="vanKuyk P.A."/>
            <person name="Barry K."/>
            <person name="Lindquist E."/>
            <person name="LaButti K."/>
            <person name="Lapidus A."/>
            <person name="Lucas S."/>
            <person name="Coutinho P."/>
            <person name="Gong Y."/>
            <person name="Samejima M."/>
            <person name="Mahadevan R."/>
            <person name="Abou-Zaid M."/>
            <person name="de Vries R.P."/>
            <person name="Igarashi K."/>
            <person name="Yadav J.S."/>
            <person name="Grigoriev I.V."/>
            <person name="Master E.R."/>
        </authorList>
    </citation>
    <scope>NUCLEOTIDE SEQUENCE [LARGE SCALE GENOMIC DNA]</scope>
    <source>
        <strain evidence="8 9">HHB-10118-sp</strain>
    </source>
</reference>
<feature type="compositionally biased region" description="Basic residues" evidence="7">
    <location>
        <begin position="872"/>
        <end position="881"/>
    </location>
</feature>
<feature type="compositionally biased region" description="Acidic residues" evidence="7">
    <location>
        <begin position="41"/>
        <end position="54"/>
    </location>
</feature>
<dbReference type="GO" id="GO:0010468">
    <property type="term" value="P:regulation of gene expression"/>
    <property type="evidence" value="ECO:0007669"/>
    <property type="project" value="UniProtKB-ARBA"/>
</dbReference>
<feature type="compositionally biased region" description="Low complexity" evidence="7">
    <location>
        <begin position="970"/>
        <end position="979"/>
    </location>
</feature>
<feature type="compositionally biased region" description="Low complexity" evidence="7">
    <location>
        <begin position="165"/>
        <end position="176"/>
    </location>
</feature>
<keyword evidence="3" id="KW-0805">Transcription regulation</keyword>
<evidence type="ECO:0000256" key="3">
    <source>
        <dbReference type="ARBA" id="ARBA00023015"/>
    </source>
</evidence>
<feature type="region of interest" description="Disordered" evidence="7">
    <location>
        <begin position="872"/>
        <end position="945"/>
    </location>
</feature>
<dbReference type="KEGG" id="pco:PHACADRAFT_183635"/>
<evidence type="ECO:0000313" key="9">
    <source>
        <dbReference type="Proteomes" id="UP000008370"/>
    </source>
</evidence>
<feature type="compositionally biased region" description="Low complexity" evidence="7">
    <location>
        <begin position="1059"/>
        <end position="1069"/>
    </location>
</feature>
<feature type="region of interest" description="Disordered" evidence="7">
    <location>
        <begin position="714"/>
        <end position="785"/>
    </location>
</feature>
<feature type="compositionally biased region" description="Low complexity" evidence="7">
    <location>
        <begin position="253"/>
        <end position="271"/>
    </location>
</feature>
<dbReference type="RefSeq" id="XP_007394932.1">
    <property type="nucleotide sequence ID" value="XM_007394870.1"/>
</dbReference>
<feature type="compositionally biased region" description="Low complexity" evidence="7">
    <location>
        <begin position="323"/>
        <end position="345"/>
    </location>
</feature>
<feature type="compositionally biased region" description="Acidic residues" evidence="7">
    <location>
        <begin position="177"/>
        <end position="189"/>
    </location>
</feature>
<evidence type="ECO:0000256" key="5">
    <source>
        <dbReference type="ARBA" id="ARBA00023242"/>
    </source>
</evidence>
<gene>
    <name evidence="8" type="ORF">PHACADRAFT_183635</name>
</gene>